<evidence type="ECO:0000313" key="2">
    <source>
        <dbReference type="Proteomes" id="UP001595859"/>
    </source>
</evidence>
<accession>A0ABV9RW10</accession>
<dbReference type="Proteomes" id="UP001595859">
    <property type="component" value="Unassembled WGS sequence"/>
</dbReference>
<reference evidence="2" key="1">
    <citation type="journal article" date="2019" name="Int. J. Syst. Evol. Microbiol.">
        <title>The Global Catalogue of Microorganisms (GCM) 10K type strain sequencing project: providing services to taxonomists for standard genome sequencing and annotation.</title>
        <authorList>
            <consortium name="The Broad Institute Genomics Platform"/>
            <consortium name="The Broad Institute Genome Sequencing Center for Infectious Disease"/>
            <person name="Wu L."/>
            <person name="Ma J."/>
        </authorList>
    </citation>
    <scope>NUCLEOTIDE SEQUENCE [LARGE SCALE GENOMIC DNA]</scope>
    <source>
        <strain evidence="2">ZS-22-S1</strain>
    </source>
</reference>
<evidence type="ECO:0000313" key="1">
    <source>
        <dbReference type="EMBL" id="MFC4852768.1"/>
    </source>
</evidence>
<dbReference type="RefSeq" id="WP_378054723.1">
    <property type="nucleotide sequence ID" value="NZ_JBHSIS010000002.1"/>
</dbReference>
<name>A0ABV9RW10_9PSEU</name>
<sequence>MRVEPGLAADGTFRIGVDQDFLLNNEVTATTPEPDSVSVDGRYLVYEFPAEPSTGMAIRFDLRPSLDNWVGVQQGQVRVAASSPVRFSQLVYP</sequence>
<protein>
    <submittedName>
        <fullName evidence="1">Uncharacterized protein</fullName>
    </submittedName>
</protein>
<gene>
    <name evidence="1" type="ORF">ACFPCV_04565</name>
</gene>
<comment type="caution">
    <text evidence="1">The sequence shown here is derived from an EMBL/GenBank/DDBJ whole genome shotgun (WGS) entry which is preliminary data.</text>
</comment>
<organism evidence="1 2">
    <name type="scientific">Actinophytocola glycyrrhizae</name>
    <dbReference type="NCBI Taxonomy" id="2044873"/>
    <lineage>
        <taxon>Bacteria</taxon>
        <taxon>Bacillati</taxon>
        <taxon>Actinomycetota</taxon>
        <taxon>Actinomycetes</taxon>
        <taxon>Pseudonocardiales</taxon>
        <taxon>Pseudonocardiaceae</taxon>
    </lineage>
</organism>
<dbReference type="EMBL" id="JBHSIS010000002">
    <property type="protein sequence ID" value="MFC4852768.1"/>
    <property type="molecule type" value="Genomic_DNA"/>
</dbReference>
<proteinExistence type="predicted"/>
<keyword evidence="2" id="KW-1185">Reference proteome</keyword>